<gene>
    <name evidence="4" type="ORF">DME_LOCUS1686</name>
</gene>
<dbReference type="SUPFAM" id="SSF144000">
    <property type="entry name" value="Oxysterol-binding protein-like"/>
    <property type="match status" value="1"/>
</dbReference>
<reference evidence="7" key="1">
    <citation type="submission" date="2017-02" db="UniProtKB">
        <authorList>
            <consortium name="WormBaseParasite"/>
        </authorList>
    </citation>
    <scope>IDENTIFICATION</scope>
</reference>
<dbReference type="InterPro" id="IPR037239">
    <property type="entry name" value="OSBP_sf"/>
</dbReference>
<dbReference type="InterPro" id="IPR018494">
    <property type="entry name" value="Oxysterol-bd_CS"/>
</dbReference>
<dbReference type="Proteomes" id="UP000274756">
    <property type="component" value="Unassembled WGS sequence"/>
</dbReference>
<dbReference type="PROSITE" id="PS01013">
    <property type="entry name" value="OSBP"/>
    <property type="match status" value="1"/>
</dbReference>
<proteinExistence type="inferred from homology"/>
<dbReference type="Gene3D" id="3.30.70.3490">
    <property type="match status" value="1"/>
</dbReference>
<evidence type="ECO:0000256" key="2">
    <source>
        <dbReference type="RuleBase" id="RU003844"/>
    </source>
</evidence>
<organism evidence="5 7">
    <name type="scientific">Dracunculus medinensis</name>
    <name type="common">Guinea worm</name>
    <dbReference type="NCBI Taxonomy" id="318479"/>
    <lineage>
        <taxon>Eukaryota</taxon>
        <taxon>Metazoa</taxon>
        <taxon>Ecdysozoa</taxon>
        <taxon>Nematoda</taxon>
        <taxon>Chromadorea</taxon>
        <taxon>Rhabditida</taxon>
        <taxon>Spirurina</taxon>
        <taxon>Dracunculoidea</taxon>
        <taxon>Dracunculidae</taxon>
        <taxon>Dracunculus</taxon>
    </lineage>
</organism>
<dbReference type="PANTHER" id="PTHR10972">
    <property type="entry name" value="OXYSTEROL-BINDING PROTEIN-RELATED"/>
    <property type="match status" value="1"/>
</dbReference>
<dbReference type="Gene3D" id="2.40.160.120">
    <property type="match status" value="1"/>
</dbReference>
<dbReference type="WBParaSite" id="DME_0000721501-mRNA-1">
    <property type="protein sequence ID" value="DME_0000721501-mRNA-1"/>
    <property type="gene ID" value="DME_0000721501"/>
</dbReference>
<dbReference type="Proteomes" id="UP000038040">
    <property type="component" value="Unplaced"/>
</dbReference>
<comment type="similarity">
    <text evidence="2">Belongs to the OSBP family.</text>
</comment>
<sequence length="421" mass="49058">MASNSTNCSRSLSLLSDSTLDDSGKISRKWRESLPSPVIPKADLSIWTILRQFVGKDLTRITIPVIFNEPLSFLQRLAEYMEYFELLEKAENCDDEVERFELVIAFIISSLSSNYLRFAKPFNPLLFETFELDRSNEEGYRFVAEQVSHHPPISAFHAQFRFGEFFGTVSPRVKFWGISIEILPCAKRKEIYTWDAVNISVHNIIMGEMYMKLNGQINVRCGLDKECKIILKNNYRERGIQNGFFEGSLCISGKIVRSLYGNWINFFATCHPKDFDKIYQSWLNVYRSCINTSDEEKLPLIKNSKLLWRCAPRPLNSANMYNFTSFSLLLNDPDYINDFLPRTDSRLRPDIRRLEQGEMDEAANQKGILEVKQREARVFSQKNGIIKQPRWFNESKAANGPSWIFNGKYWDRSFEDCEDIY</sequence>
<keyword evidence="1" id="KW-0446">Lipid-binding</keyword>
<dbReference type="GO" id="GO:0005829">
    <property type="term" value="C:cytosol"/>
    <property type="evidence" value="ECO:0007669"/>
    <property type="project" value="TreeGrafter"/>
</dbReference>
<dbReference type="EMBL" id="UYYG01000028">
    <property type="protein sequence ID" value="VDN51713.1"/>
    <property type="molecule type" value="Genomic_DNA"/>
</dbReference>
<accession>A0A0N4UI05</accession>
<dbReference type="GO" id="GO:0006869">
    <property type="term" value="P:lipid transport"/>
    <property type="evidence" value="ECO:0007669"/>
    <property type="project" value="UniProtKB-KW"/>
</dbReference>
<dbReference type="AlphaFoldDB" id="A0A0N4UI05"/>
<dbReference type="InterPro" id="IPR000648">
    <property type="entry name" value="Oxysterol-bd"/>
</dbReference>
<evidence type="ECO:0000313" key="5">
    <source>
        <dbReference type="Proteomes" id="UP000038040"/>
    </source>
</evidence>
<dbReference type="OrthoDB" id="416222at2759"/>
<evidence type="ECO:0000313" key="4">
    <source>
        <dbReference type="EMBL" id="VDN51713.1"/>
    </source>
</evidence>
<evidence type="ECO:0000313" key="6">
    <source>
        <dbReference type="Proteomes" id="UP000274756"/>
    </source>
</evidence>
<evidence type="ECO:0000256" key="3">
    <source>
        <dbReference type="RuleBase" id="RU003845"/>
    </source>
</evidence>
<keyword evidence="3" id="KW-0445">Lipid transport</keyword>
<keyword evidence="6" id="KW-1185">Reference proteome</keyword>
<name>A0A0N4UI05_DRAME</name>
<dbReference type="PANTHER" id="PTHR10972:SF209">
    <property type="entry name" value="OXYSTEROL-BINDING PROTEIN"/>
    <property type="match status" value="1"/>
</dbReference>
<protein>
    <recommendedName>
        <fullName evidence="3">Oxysterol-binding protein</fullName>
    </recommendedName>
</protein>
<dbReference type="STRING" id="318479.A0A0N4UI05"/>
<dbReference type="GO" id="GO:0097038">
    <property type="term" value="C:perinuclear endoplasmic reticulum"/>
    <property type="evidence" value="ECO:0007669"/>
    <property type="project" value="TreeGrafter"/>
</dbReference>
<dbReference type="GO" id="GO:0005886">
    <property type="term" value="C:plasma membrane"/>
    <property type="evidence" value="ECO:0007669"/>
    <property type="project" value="TreeGrafter"/>
</dbReference>
<evidence type="ECO:0000313" key="7">
    <source>
        <dbReference type="WBParaSite" id="DME_0000721501-mRNA-1"/>
    </source>
</evidence>
<reference evidence="4 6" key="2">
    <citation type="submission" date="2018-11" db="EMBL/GenBank/DDBJ databases">
        <authorList>
            <consortium name="Pathogen Informatics"/>
        </authorList>
    </citation>
    <scope>NUCLEOTIDE SEQUENCE [LARGE SCALE GENOMIC DNA]</scope>
</reference>
<dbReference type="Pfam" id="PF01237">
    <property type="entry name" value="Oxysterol_BP"/>
    <property type="match status" value="1"/>
</dbReference>
<evidence type="ECO:0000256" key="1">
    <source>
        <dbReference type="ARBA" id="ARBA00023121"/>
    </source>
</evidence>
<keyword evidence="3" id="KW-0813">Transport</keyword>
<dbReference type="GO" id="GO:0032934">
    <property type="term" value="F:sterol binding"/>
    <property type="evidence" value="ECO:0007669"/>
    <property type="project" value="TreeGrafter"/>
</dbReference>